<dbReference type="SUPFAM" id="SSF110738">
    <property type="entry name" value="Glycerate kinase I"/>
    <property type="match status" value="1"/>
</dbReference>
<dbReference type="InterPro" id="IPR036129">
    <property type="entry name" value="Glycerate_kinase_sf"/>
</dbReference>
<dbReference type="InterPro" id="IPR018193">
    <property type="entry name" value="Glyc_kinase_flavodox-like_fold"/>
</dbReference>
<reference evidence="1 2" key="1">
    <citation type="submission" date="2018-06" db="EMBL/GenBank/DDBJ databases">
        <authorList>
            <consortium name="Pathogen Informatics"/>
            <person name="Doyle S."/>
        </authorList>
    </citation>
    <scope>NUCLEOTIDE SEQUENCE [LARGE SCALE GENOMIC DNA]</scope>
    <source>
        <strain evidence="1 2">NCTC8622</strain>
    </source>
</reference>
<dbReference type="GO" id="GO:0008887">
    <property type="term" value="F:glycerate kinase activity"/>
    <property type="evidence" value="ECO:0007669"/>
    <property type="project" value="UniProtKB-EC"/>
</dbReference>
<keyword evidence="1" id="KW-0418">Kinase</keyword>
<sequence>MGAALMAFLGAELKSGIEIVTTALNLEEHITIVRW</sequence>
<evidence type="ECO:0000313" key="1">
    <source>
        <dbReference type="EMBL" id="STI81314.1"/>
    </source>
</evidence>
<dbReference type="InterPro" id="IPR004381">
    <property type="entry name" value="Glycerate_kinase"/>
</dbReference>
<protein>
    <submittedName>
        <fullName evidence="1">Glycerate kinase</fullName>
        <ecNumber evidence="1">2.7.1.31</ecNumber>
    </submittedName>
</protein>
<dbReference type="EC" id="2.7.1.31" evidence="1"/>
<dbReference type="AlphaFoldDB" id="A0A376TVK0"/>
<evidence type="ECO:0000313" key="2">
    <source>
        <dbReference type="Proteomes" id="UP000254079"/>
    </source>
</evidence>
<name>A0A376TVK0_ECOLX</name>
<keyword evidence="1" id="KW-0808">Transferase</keyword>
<dbReference type="GO" id="GO:0031388">
    <property type="term" value="P:organic acid phosphorylation"/>
    <property type="evidence" value="ECO:0007669"/>
    <property type="project" value="InterPro"/>
</dbReference>
<organism evidence="1 2">
    <name type="scientific">Escherichia coli</name>
    <dbReference type="NCBI Taxonomy" id="562"/>
    <lineage>
        <taxon>Bacteria</taxon>
        <taxon>Pseudomonadati</taxon>
        <taxon>Pseudomonadota</taxon>
        <taxon>Gammaproteobacteria</taxon>
        <taxon>Enterobacterales</taxon>
        <taxon>Enterobacteriaceae</taxon>
        <taxon>Escherichia</taxon>
    </lineage>
</organism>
<dbReference type="Proteomes" id="UP000254079">
    <property type="component" value="Unassembled WGS sequence"/>
</dbReference>
<dbReference type="Pfam" id="PF02595">
    <property type="entry name" value="Gly_kinase"/>
    <property type="match status" value="1"/>
</dbReference>
<accession>A0A376TVK0</accession>
<gene>
    <name evidence="1" type="ORF">NCTC8622_00241</name>
</gene>
<dbReference type="Gene3D" id="3.90.1510.10">
    <property type="entry name" value="Glycerate kinase, domain 2"/>
    <property type="match status" value="1"/>
</dbReference>
<proteinExistence type="predicted"/>
<dbReference type="EMBL" id="UGCP01000002">
    <property type="protein sequence ID" value="STI81314.1"/>
    <property type="molecule type" value="Genomic_DNA"/>
</dbReference>